<protein>
    <submittedName>
        <fullName evidence="2">Uncharacterized protein</fullName>
    </submittedName>
</protein>
<feature type="compositionally biased region" description="Low complexity" evidence="1">
    <location>
        <begin position="211"/>
        <end position="230"/>
    </location>
</feature>
<organism evidence="2 3">
    <name type="scientific">Gigaspora rosea</name>
    <dbReference type="NCBI Taxonomy" id="44941"/>
    <lineage>
        <taxon>Eukaryota</taxon>
        <taxon>Fungi</taxon>
        <taxon>Fungi incertae sedis</taxon>
        <taxon>Mucoromycota</taxon>
        <taxon>Glomeromycotina</taxon>
        <taxon>Glomeromycetes</taxon>
        <taxon>Diversisporales</taxon>
        <taxon>Gigasporaceae</taxon>
        <taxon>Gigaspora</taxon>
    </lineage>
</organism>
<name>A0A397VQF8_9GLOM</name>
<dbReference type="Proteomes" id="UP000266673">
    <property type="component" value="Unassembled WGS sequence"/>
</dbReference>
<dbReference type="EMBL" id="QKWP01000227">
    <property type="protein sequence ID" value="RIB24168.1"/>
    <property type="molecule type" value="Genomic_DNA"/>
</dbReference>
<feature type="region of interest" description="Disordered" evidence="1">
    <location>
        <begin position="1"/>
        <end position="36"/>
    </location>
</feature>
<evidence type="ECO:0000256" key="1">
    <source>
        <dbReference type="SAM" id="MobiDB-lite"/>
    </source>
</evidence>
<sequence length="230" mass="27473">MRPPTQLPVRRRTQRKPNDDTNDDTNCNNSDGTMKDNNKLNKWIKKIKKLVSKKGKRRKRRVEKDFFLGLALRVEDFVTIEYVHNSYTLYNSGTRGISLWAFQNFTKKWKIQLTPPKDQQCLLRPNWEDTQTLETYLRKERITYEIYQEERKIINNSPLSIKSLNEFYIQEYESVFLIDTEIKEAIQQWVEKEKKKEVESEVVKDNENEKNTNINNNIIDNNENSSNSES</sequence>
<keyword evidence="3" id="KW-1185">Reference proteome</keyword>
<proteinExistence type="predicted"/>
<dbReference type="AlphaFoldDB" id="A0A397VQF8"/>
<comment type="caution">
    <text evidence="2">The sequence shown here is derived from an EMBL/GenBank/DDBJ whole genome shotgun (WGS) entry which is preliminary data.</text>
</comment>
<reference evidence="2 3" key="1">
    <citation type="submission" date="2018-06" db="EMBL/GenBank/DDBJ databases">
        <title>Comparative genomics reveals the genomic features of Rhizophagus irregularis, R. cerebriforme, R. diaphanum and Gigaspora rosea, and their symbiotic lifestyle signature.</title>
        <authorList>
            <person name="Morin E."/>
            <person name="San Clemente H."/>
            <person name="Chen E.C.H."/>
            <person name="De La Providencia I."/>
            <person name="Hainaut M."/>
            <person name="Kuo A."/>
            <person name="Kohler A."/>
            <person name="Murat C."/>
            <person name="Tang N."/>
            <person name="Roy S."/>
            <person name="Loubradou J."/>
            <person name="Henrissat B."/>
            <person name="Grigoriev I.V."/>
            <person name="Corradi N."/>
            <person name="Roux C."/>
            <person name="Martin F.M."/>
        </authorList>
    </citation>
    <scope>NUCLEOTIDE SEQUENCE [LARGE SCALE GENOMIC DNA]</scope>
    <source>
        <strain evidence="2 3">DAOM 194757</strain>
    </source>
</reference>
<gene>
    <name evidence="2" type="ORF">C2G38_2169247</name>
</gene>
<evidence type="ECO:0000313" key="3">
    <source>
        <dbReference type="Proteomes" id="UP000266673"/>
    </source>
</evidence>
<feature type="region of interest" description="Disordered" evidence="1">
    <location>
        <begin position="197"/>
        <end position="230"/>
    </location>
</feature>
<accession>A0A397VQF8</accession>
<evidence type="ECO:0000313" key="2">
    <source>
        <dbReference type="EMBL" id="RIB24168.1"/>
    </source>
</evidence>
<feature type="compositionally biased region" description="Basic and acidic residues" evidence="1">
    <location>
        <begin position="197"/>
        <end position="210"/>
    </location>
</feature>